<dbReference type="EMBL" id="JACGCX010000024">
    <property type="protein sequence ID" value="MBA6100132.1"/>
    <property type="molecule type" value="Genomic_DNA"/>
</dbReference>
<organism evidence="1 2">
    <name type="scientific">Pseudomonas juntendi</name>
    <dbReference type="NCBI Taxonomy" id="2666183"/>
    <lineage>
        <taxon>Bacteria</taxon>
        <taxon>Pseudomonadati</taxon>
        <taxon>Pseudomonadota</taxon>
        <taxon>Gammaproteobacteria</taxon>
        <taxon>Pseudomonadales</taxon>
        <taxon>Pseudomonadaceae</taxon>
        <taxon>Pseudomonas</taxon>
    </lineage>
</organism>
<sequence>MNDQYVPTDSSDDNEPPFVYLSQLMFSKLAEVGVAAPSFIQVMLVLTKSLDPDGCVEVSLAEVVQQCNTPLKKVKAGILGLAGAELIESLNLSALAAGTVSCRMNPDLVRYGKSRGPSFPLGTPSQAE</sequence>
<gene>
    <name evidence="1" type="ORF">H4C80_23870</name>
</gene>
<comment type="caution">
    <text evidence="1">The sequence shown here is derived from an EMBL/GenBank/DDBJ whole genome shotgun (WGS) entry which is preliminary data.</text>
</comment>
<proteinExistence type="predicted"/>
<evidence type="ECO:0000313" key="2">
    <source>
        <dbReference type="Proteomes" id="UP000545074"/>
    </source>
</evidence>
<protein>
    <submittedName>
        <fullName evidence="1">Uncharacterized protein</fullName>
    </submittedName>
</protein>
<dbReference type="Proteomes" id="UP000545074">
    <property type="component" value="Unassembled WGS sequence"/>
</dbReference>
<dbReference type="AlphaFoldDB" id="A0A7W2KKR7"/>
<reference evidence="1 2" key="1">
    <citation type="submission" date="2020-07" db="EMBL/GenBank/DDBJ databases">
        <title>Diversity of carbapenemase encoding genes among Pseudomonas putida group clinical isolates in a tertiary Brazilian hospital.</title>
        <authorList>
            <person name="Alberto-Lei F."/>
            <person name="Nodari C.S."/>
            <person name="Streling A.P."/>
            <person name="Paulino J.T."/>
            <person name="Bessa-Neto F.O."/>
            <person name="Cayo R."/>
            <person name="Gales A.C."/>
        </authorList>
    </citation>
    <scope>NUCLEOTIDE SEQUENCE [LARGE SCALE GENOMIC DNA]</scope>
    <source>
        <strain evidence="1 2">12815</strain>
    </source>
</reference>
<evidence type="ECO:0000313" key="1">
    <source>
        <dbReference type="EMBL" id="MBA6100132.1"/>
    </source>
</evidence>
<dbReference type="RefSeq" id="WP_182390421.1">
    <property type="nucleotide sequence ID" value="NZ_JACGCX010000024.1"/>
</dbReference>
<name>A0A7W2KKR7_9PSED</name>
<accession>A0A7W2KKR7</accession>